<dbReference type="AlphaFoldDB" id="A0A4C1W854"/>
<name>A0A4C1W854_EUMVA</name>
<accession>A0A4C1W854</accession>
<gene>
    <name evidence="2" type="ORF">EVAR_39702_1</name>
</gene>
<reference evidence="2 3" key="1">
    <citation type="journal article" date="2019" name="Commun. Biol.">
        <title>The bagworm genome reveals a unique fibroin gene that provides high tensile strength.</title>
        <authorList>
            <person name="Kono N."/>
            <person name="Nakamura H."/>
            <person name="Ohtoshi R."/>
            <person name="Tomita M."/>
            <person name="Numata K."/>
            <person name="Arakawa K."/>
        </authorList>
    </citation>
    <scope>NUCLEOTIDE SEQUENCE [LARGE SCALE GENOMIC DNA]</scope>
</reference>
<evidence type="ECO:0000256" key="1">
    <source>
        <dbReference type="SAM" id="MobiDB-lite"/>
    </source>
</evidence>
<protein>
    <submittedName>
        <fullName evidence="2">Uncharacterized protein</fullName>
    </submittedName>
</protein>
<comment type="caution">
    <text evidence="2">The sequence shown here is derived from an EMBL/GenBank/DDBJ whole genome shotgun (WGS) entry which is preliminary data.</text>
</comment>
<proteinExistence type="predicted"/>
<evidence type="ECO:0000313" key="2">
    <source>
        <dbReference type="EMBL" id="GBP46325.1"/>
    </source>
</evidence>
<evidence type="ECO:0000313" key="3">
    <source>
        <dbReference type="Proteomes" id="UP000299102"/>
    </source>
</evidence>
<keyword evidence="3" id="KW-1185">Reference proteome</keyword>
<dbReference type="Proteomes" id="UP000299102">
    <property type="component" value="Unassembled WGS sequence"/>
</dbReference>
<dbReference type="EMBL" id="BGZK01000481">
    <property type="protein sequence ID" value="GBP46325.1"/>
    <property type="molecule type" value="Genomic_DNA"/>
</dbReference>
<organism evidence="2 3">
    <name type="scientific">Eumeta variegata</name>
    <name type="common">Bagworm moth</name>
    <name type="synonym">Eumeta japonica</name>
    <dbReference type="NCBI Taxonomy" id="151549"/>
    <lineage>
        <taxon>Eukaryota</taxon>
        <taxon>Metazoa</taxon>
        <taxon>Ecdysozoa</taxon>
        <taxon>Arthropoda</taxon>
        <taxon>Hexapoda</taxon>
        <taxon>Insecta</taxon>
        <taxon>Pterygota</taxon>
        <taxon>Neoptera</taxon>
        <taxon>Endopterygota</taxon>
        <taxon>Lepidoptera</taxon>
        <taxon>Glossata</taxon>
        <taxon>Ditrysia</taxon>
        <taxon>Tineoidea</taxon>
        <taxon>Psychidae</taxon>
        <taxon>Oiketicinae</taxon>
        <taxon>Eumeta</taxon>
    </lineage>
</organism>
<sequence>MKLVQYLAGTPGNASCQRLEFARPPPSGNNFQRETTERFFFPETARTKYTGPRRDPEASHRGGFRGIETALKNRAGARRCKYLPGFEKRGPVI</sequence>
<feature type="region of interest" description="Disordered" evidence="1">
    <location>
        <begin position="42"/>
        <end position="70"/>
    </location>
</feature>